<keyword evidence="2" id="KW-0472">Membrane</keyword>
<dbReference type="Pfam" id="PF14446">
    <property type="entry name" value="Prok-RING_1"/>
    <property type="match status" value="1"/>
</dbReference>
<comment type="caution">
    <text evidence="4">The sequence shown here is derived from an EMBL/GenBank/DDBJ whole genome shotgun (WGS) entry which is preliminary data.</text>
</comment>
<dbReference type="Proteomes" id="UP001208131">
    <property type="component" value="Unassembled WGS sequence"/>
</dbReference>
<feature type="compositionally biased region" description="Polar residues" evidence="1">
    <location>
        <begin position="103"/>
        <end position="114"/>
    </location>
</feature>
<feature type="transmembrane region" description="Helical" evidence="2">
    <location>
        <begin position="163"/>
        <end position="181"/>
    </location>
</feature>
<feature type="region of interest" description="Disordered" evidence="1">
    <location>
        <begin position="94"/>
        <end position="120"/>
    </location>
</feature>
<keyword evidence="2" id="KW-1133">Transmembrane helix</keyword>
<dbReference type="EMBL" id="JAOQJZ010000016">
    <property type="protein sequence ID" value="MCU6706776.1"/>
    <property type="molecule type" value="Genomic_DNA"/>
</dbReference>
<reference evidence="4 5" key="1">
    <citation type="journal article" date="2021" name="ISME Commun">
        <title>Automated analysis of genomic sequences facilitates high-throughput and comprehensive description of bacteria.</title>
        <authorList>
            <person name="Hitch T.C.A."/>
        </authorList>
    </citation>
    <scope>NUCLEOTIDE SEQUENCE [LARGE SCALE GENOMIC DNA]</scope>
    <source>
        <strain evidence="4 5">Sanger_31</strain>
    </source>
</reference>
<accession>A0AAE3IK98</accession>
<keyword evidence="5" id="KW-1185">Reference proteome</keyword>
<protein>
    <submittedName>
        <fullName evidence="4">DUF2628 domain-containing protein</fullName>
    </submittedName>
</protein>
<sequence>MANYTGKKCFSCGEVFKDGDDIVVCPECGTPYHRECYLKEGKCINDALHESGQSWEQTQESVESENIRCIRCGFENPPDKLFCEKCGTPLTKNDTEERPFNDMDTQNNAQQTGPDGQPYGPFGRQVVFDKDSDLEGIKLDDYAKFVKTNPLIFLSNFIRFGKFGGKISINFAAFLFPHLYFLFRKMNLVGIIMLVATALLNIPTAIEYLSAGTMGFSLDIGIDVTGRVFQGISAATWYVSMALQFVAGFFGNYMYYKFAQKKIREIRSEDGTEQEIAEKITAKGGTSWGAVILGFAVYSAIVVFGIFGVTKIFA</sequence>
<evidence type="ECO:0000259" key="3">
    <source>
        <dbReference type="Pfam" id="PF13240"/>
    </source>
</evidence>
<dbReference type="InterPro" id="IPR011011">
    <property type="entry name" value="Znf_FYVE_PHD"/>
</dbReference>
<dbReference type="RefSeq" id="WP_267301855.1">
    <property type="nucleotide sequence ID" value="NZ_JAOQJZ010000016.1"/>
</dbReference>
<evidence type="ECO:0000313" key="5">
    <source>
        <dbReference type="Proteomes" id="UP001208131"/>
    </source>
</evidence>
<name>A0AAE3IK98_9FIRM</name>
<dbReference type="InterPro" id="IPR039522">
    <property type="entry name" value="RING_finger_1_prok"/>
</dbReference>
<keyword evidence="2" id="KW-0812">Transmembrane</keyword>
<evidence type="ECO:0000256" key="2">
    <source>
        <dbReference type="SAM" id="Phobius"/>
    </source>
</evidence>
<dbReference type="SUPFAM" id="SSF57903">
    <property type="entry name" value="FYVE/PHD zinc finger"/>
    <property type="match status" value="1"/>
</dbReference>
<evidence type="ECO:0000313" key="4">
    <source>
        <dbReference type="EMBL" id="MCU6706776.1"/>
    </source>
</evidence>
<organism evidence="4 5">
    <name type="scientific">Hominimerdicola aceti</name>
    <dbReference type="NCBI Taxonomy" id="2981726"/>
    <lineage>
        <taxon>Bacteria</taxon>
        <taxon>Bacillati</taxon>
        <taxon>Bacillota</taxon>
        <taxon>Clostridia</taxon>
        <taxon>Eubacteriales</taxon>
        <taxon>Oscillospiraceae</taxon>
        <taxon>Hominimerdicola</taxon>
    </lineage>
</organism>
<feature type="transmembrane region" description="Helical" evidence="2">
    <location>
        <begin position="288"/>
        <end position="309"/>
    </location>
</feature>
<evidence type="ECO:0000256" key="1">
    <source>
        <dbReference type="SAM" id="MobiDB-lite"/>
    </source>
</evidence>
<proteinExistence type="predicted"/>
<dbReference type="InterPro" id="IPR026870">
    <property type="entry name" value="Zinc_ribbon_dom"/>
</dbReference>
<dbReference type="Pfam" id="PF13240">
    <property type="entry name" value="Zn_Ribbon_1"/>
    <property type="match status" value="1"/>
</dbReference>
<feature type="transmembrane region" description="Helical" evidence="2">
    <location>
        <begin position="235"/>
        <end position="256"/>
    </location>
</feature>
<feature type="domain" description="Zinc-ribbon" evidence="3">
    <location>
        <begin position="69"/>
        <end position="90"/>
    </location>
</feature>
<feature type="transmembrane region" description="Helical" evidence="2">
    <location>
        <begin position="188"/>
        <end position="206"/>
    </location>
</feature>
<dbReference type="AlphaFoldDB" id="A0AAE3IK98"/>
<gene>
    <name evidence="4" type="ORF">OCV57_12725</name>
</gene>